<dbReference type="RefSeq" id="WP_041766936.1">
    <property type="nucleotide sequence ID" value="NZ_LNZG01000018.1"/>
</dbReference>
<protein>
    <recommendedName>
        <fullName evidence="3">DAGKc domain-containing protein</fullName>
    </recommendedName>
</protein>
<gene>
    <name evidence="1" type="ORF">ATY41_11130</name>
</gene>
<evidence type="ECO:0000313" key="1">
    <source>
        <dbReference type="EMBL" id="ODA90183.1"/>
    </source>
</evidence>
<accession>A0A1E2SK96</accession>
<dbReference type="Proteomes" id="UP000094426">
    <property type="component" value="Unassembled WGS sequence"/>
</dbReference>
<comment type="caution">
    <text evidence="1">The sequence shown here is derived from an EMBL/GenBank/DDBJ whole genome shotgun (WGS) entry which is preliminary data.</text>
</comment>
<reference evidence="1 2" key="1">
    <citation type="submission" date="2015-11" db="EMBL/GenBank/DDBJ databases">
        <authorList>
            <person name="Zhang Y."/>
            <person name="Guo Z."/>
        </authorList>
    </citation>
    <scope>NUCLEOTIDE SEQUENCE [LARGE SCALE GENOMIC DNA]</scope>
    <source>
        <strain evidence="2">gdw1</strain>
    </source>
</reference>
<evidence type="ECO:0008006" key="3">
    <source>
        <dbReference type="Google" id="ProtNLM"/>
    </source>
</evidence>
<evidence type="ECO:0000313" key="2">
    <source>
        <dbReference type="Proteomes" id="UP000094426"/>
    </source>
</evidence>
<dbReference type="AlphaFoldDB" id="A0A1E2SK96"/>
<dbReference type="EMBL" id="LNZG01000018">
    <property type="protein sequence ID" value="ODA90183.1"/>
    <property type="molecule type" value="Genomic_DNA"/>
</dbReference>
<sequence length="99" mass="10414">MADAAGVEGRIVAVVYNPVRIDVTRVRAAVESAAERAGDVELLWLPTTAEEGGQAQTRHAMERGARLVLAAGGWTRAGCGCEASGRHRRRGRPATPAPP</sequence>
<name>A0A1E2SK96_LEIXY</name>
<organism evidence="1 2">
    <name type="scientific">Leifsonia xyli subsp. xyli</name>
    <dbReference type="NCBI Taxonomy" id="59736"/>
    <lineage>
        <taxon>Bacteria</taxon>
        <taxon>Bacillati</taxon>
        <taxon>Actinomycetota</taxon>
        <taxon>Actinomycetes</taxon>
        <taxon>Micrococcales</taxon>
        <taxon>Microbacteriaceae</taxon>
        <taxon>Leifsonia</taxon>
    </lineage>
</organism>
<proteinExistence type="predicted"/>